<organism evidence="2 3">
    <name type="scientific">Trichodelitschia bisporula</name>
    <dbReference type="NCBI Taxonomy" id="703511"/>
    <lineage>
        <taxon>Eukaryota</taxon>
        <taxon>Fungi</taxon>
        <taxon>Dikarya</taxon>
        <taxon>Ascomycota</taxon>
        <taxon>Pezizomycotina</taxon>
        <taxon>Dothideomycetes</taxon>
        <taxon>Dothideomycetes incertae sedis</taxon>
        <taxon>Phaeotrichales</taxon>
        <taxon>Phaeotrichaceae</taxon>
        <taxon>Trichodelitschia</taxon>
    </lineage>
</organism>
<feature type="compositionally biased region" description="Basic and acidic residues" evidence="1">
    <location>
        <begin position="425"/>
        <end position="445"/>
    </location>
</feature>
<dbReference type="Proteomes" id="UP000799640">
    <property type="component" value="Unassembled WGS sequence"/>
</dbReference>
<evidence type="ECO:0008006" key="4">
    <source>
        <dbReference type="Google" id="ProtNLM"/>
    </source>
</evidence>
<dbReference type="GO" id="GO:0006900">
    <property type="term" value="P:vesicle budding from membrane"/>
    <property type="evidence" value="ECO:0007669"/>
    <property type="project" value="TreeGrafter"/>
</dbReference>
<dbReference type="Gene3D" id="6.10.140.1230">
    <property type="match status" value="1"/>
</dbReference>
<dbReference type="InterPro" id="IPR005024">
    <property type="entry name" value="Snf7_fam"/>
</dbReference>
<reference evidence="2" key="1">
    <citation type="journal article" date="2020" name="Stud. Mycol.">
        <title>101 Dothideomycetes genomes: a test case for predicting lifestyles and emergence of pathogens.</title>
        <authorList>
            <person name="Haridas S."/>
            <person name="Albert R."/>
            <person name="Binder M."/>
            <person name="Bloem J."/>
            <person name="Labutti K."/>
            <person name="Salamov A."/>
            <person name="Andreopoulos B."/>
            <person name="Baker S."/>
            <person name="Barry K."/>
            <person name="Bills G."/>
            <person name="Bluhm B."/>
            <person name="Cannon C."/>
            <person name="Castanera R."/>
            <person name="Culley D."/>
            <person name="Daum C."/>
            <person name="Ezra D."/>
            <person name="Gonzalez J."/>
            <person name="Henrissat B."/>
            <person name="Kuo A."/>
            <person name="Liang C."/>
            <person name="Lipzen A."/>
            <person name="Lutzoni F."/>
            <person name="Magnuson J."/>
            <person name="Mondo S."/>
            <person name="Nolan M."/>
            <person name="Ohm R."/>
            <person name="Pangilinan J."/>
            <person name="Park H.-J."/>
            <person name="Ramirez L."/>
            <person name="Alfaro M."/>
            <person name="Sun H."/>
            <person name="Tritt A."/>
            <person name="Yoshinaga Y."/>
            <person name="Zwiers L.-H."/>
            <person name="Turgeon B."/>
            <person name="Goodwin S."/>
            <person name="Spatafora J."/>
            <person name="Crous P."/>
            <person name="Grigoriev I."/>
        </authorList>
    </citation>
    <scope>NUCLEOTIDE SEQUENCE</scope>
    <source>
        <strain evidence="2">CBS 262.69</strain>
    </source>
</reference>
<dbReference type="GO" id="GO:0000815">
    <property type="term" value="C:ESCRT III complex"/>
    <property type="evidence" value="ECO:0007669"/>
    <property type="project" value="TreeGrafter"/>
</dbReference>
<dbReference type="PANTHER" id="PTHR22761">
    <property type="entry name" value="CHARGED MULTIVESICULAR BODY PROTEIN"/>
    <property type="match status" value="1"/>
</dbReference>
<protein>
    <recommendedName>
        <fullName evidence="4">Snf7-domain-containing protein</fullName>
    </recommendedName>
</protein>
<dbReference type="AlphaFoldDB" id="A0A6G1HIG8"/>
<dbReference type="OrthoDB" id="10250120at2759"/>
<dbReference type="GO" id="GO:0032511">
    <property type="term" value="P:late endosome to vacuole transport via multivesicular body sorting pathway"/>
    <property type="evidence" value="ECO:0007669"/>
    <property type="project" value="TreeGrafter"/>
</dbReference>
<dbReference type="GO" id="GO:0005771">
    <property type="term" value="C:multivesicular body"/>
    <property type="evidence" value="ECO:0007669"/>
    <property type="project" value="TreeGrafter"/>
</dbReference>
<dbReference type="EMBL" id="ML996712">
    <property type="protein sequence ID" value="KAF2395646.1"/>
    <property type="molecule type" value="Genomic_DNA"/>
</dbReference>
<gene>
    <name evidence="2" type="ORF">EJ06DRAFT_585784</name>
</gene>
<feature type="compositionally biased region" description="Basic and acidic residues" evidence="1">
    <location>
        <begin position="385"/>
        <end position="415"/>
    </location>
</feature>
<evidence type="ECO:0000313" key="3">
    <source>
        <dbReference type="Proteomes" id="UP000799640"/>
    </source>
</evidence>
<feature type="region of interest" description="Disordered" evidence="1">
    <location>
        <begin position="384"/>
        <end position="468"/>
    </location>
</feature>
<dbReference type="GO" id="GO:0009898">
    <property type="term" value="C:cytoplasmic side of plasma membrane"/>
    <property type="evidence" value="ECO:0007669"/>
    <property type="project" value="TreeGrafter"/>
</dbReference>
<accession>A0A6G1HIG8</accession>
<evidence type="ECO:0000256" key="1">
    <source>
        <dbReference type="SAM" id="MobiDB-lite"/>
    </source>
</evidence>
<dbReference type="PANTHER" id="PTHR22761:SF18">
    <property type="entry name" value="SORTING PROTEIN SNF7 FAMILY PROTEIN, PUTATIVE (AFU_ORTHOLOGUE AFUA_2G16692)-RELATED"/>
    <property type="match status" value="1"/>
</dbReference>
<sequence length="468" mass="50259">MSSLLDFLRAHEPAFQSKSRLASLYSDFRHQSATNPDGYAANIATWHRALSAATRAGLLPDDNGASSPFVLSTGPGLARALETRECGRPLALDAVIADALAKKTLLPVPEFLSSKTSIYARGWVPSPWDVLSWAVRAAGLGSGPSVTGRFVVLENLEAALAGLQAQLKNAGEEVHSLATFAREHGGLLGEGVLLSNADLHILLTYLSRDKPVLSYDATAGVVKLAPAHTTPVPITEADVSVANLRTLQADLSAQISPLEDRLTALDARARELVAQKANTAALAALRSKKMVDSALAKRRAALHQVEDVLGQIEAARDNVALVKAMRESAAVIKGLNAEVGGVEGVERVVDALREQTEVVEDVTRLVGEVGAEGVDAGDVEEEFEALEREEREKVEAEERRVRNEKEQKEAAERARRLANLENYEEEQRAKAEAEKQTAEVEKPQGKENASPAEKELEEMASSLGALNL</sequence>
<proteinExistence type="predicted"/>
<keyword evidence="3" id="KW-1185">Reference proteome</keyword>
<dbReference type="Pfam" id="PF03357">
    <property type="entry name" value="Snf7"/>
    <property type="match status" value="1"/>
</dbReference>
<evidence type="ECO:0000313" key="2">
    <source>
        <dbReference type="EMBL" id="KAF2395646.1"/>
    </source>
</evidence>
<name>A0A6G1HIG8_9PEZI</name>